<keyword evidence="1" id="KW-0472">Membrane</keyword>
<dbReference type="PANTHER" id="PTHR23308">
    <property type="entry name" value="NUCLEAR INHIBITOR OF PROTEIN PHOSPHATASE-1"/>
    <property type="match status" value="1"/>
</dbReference>
<dbReference type="Gene3D" id="2.60.200.20">
    <property type="match status" value="1"/>
</dbReference>
<proteinExistence type="predicted"/>
<gene>
    <name evidence="3" type="ORF">CU320_00040</name>
</gene>
<reference evidence="3 4" key="2">
    <citation type="submission" date="2017-12" db="EMBL/GenBank/DDBJ databases">
        <title>Revising the taxonomy of the Acinetobacter lwoffii group: the description of Acinetobacter pseudolwoffii sp. nov. and emended description of Acinetobacter lwoffii.</title>
        <authorList>
            <person name="Nemec A."/>
        </authorList>
    </citation>
    <scope>NUCLEOTIDE SEQUENCE [LARGE SCALE GENOMIC DNA]</scope>
    <source>
        <strain evidence="3 4">ANC 5347</strain>
    </source>
</reference>
<evidence type="ECO:0000313" key="4">
    <source>
        <dbReference type="Proteomes" id="UP000242351"/>
    </source>
</evidence>
<dbReference type="Pfam" id="PF00498">
    <property type="entry name" value="FHA"/>
    <property type="match status" value="1"/>
</dbReference>
<evidence type="ECO:0000259" key="2">
    <source>
        <dbReference type="PROSITE" id="PS50006"/>
    </source>
</evidence>
<evidence type="ECO:0000313" key="3">
    <source>
        <dbReference type="EMBL" id="PJI33770.1"/>
    </source>
</evidence>
<dbReference type="InterPro" id="IPR050923">
    <property type="entry name" value="Cell_Proc_Reg/RNA_Proc"/>
</dbReference>
<name>A0A2H9UPY9_9GAMM</name>
<comment type="caution">
    <text evidence="3">The sequence shown here is derived from an EMBL/GenBank/DDBJ whole genome shotgun (WGS) entry which is preliminary data.</text>
</comment>
<organism evidence="3 4">
    <name type="scientific">Acinetobacter pseudolwoffii</name>
    <dbReference type="NCBI Taxonomy" id="2053287"/>
    <lineage>
        <taxon>Bacteria</taxon>
        <taxon>Pseudomonadati</taxon>
        <taxon>Pseudomonadota</taxon>
        <taxon>Gammaproteobacteria</taxon>
        <taxon>Moraxellales</taxon>
        <taxon>Moraxellaceae</taxon>
        <taxon>Acinetobacter</taxon>
    </lineage>
</organism>
<sequence length="219" mass="23897">MTWKIHAITGDLTGQEISIDRDMLVGRHQAADIMLQAAEISRKHAAFLLKDDVLWVQDLGSSNGTFVNDVQIAQETLLKQDDIVQFASLKFSVLAPVAAVEVPAEIEVTAEKVVAQVEVTEPTPAQQMNDQGIPELKQRDASVQLTRDGMPTHVGIPKPAPIPEGVDLAAVKPEPTPMPVEQPVSRVEQEKETQKNVSVGLISVIVLIILAIMAWVMFK</sequence>
<evidence type="ECO:0000256" key="1">
    <source>
        <dbReference type="SAM" id="Phobius"/>
    </source>
</evidence>
<protein>
    <submittedName>
        <fullName evidence="3">FHA domain-containing protein</fullName>
    </submittedName>
</protein>
<reference evidence="3 4" key="1">
    <citation type="submission" date="2017-11" db="EMBL/GenBank/DDBJ databases">
        <authorList>
            <person name="Han C.G."/>
        </authorList>
    </citation>
    <scope>NUCLEOTIDE SEQUENCE [LARGE SCALE GENOMIC DNA]</scope>
    <source>
        <strain evidence="3 4">ANC 5347</strain>
    </source>
</reference>
<dbReference type="EMBL" id="PGOZ01000001">
    <property type="protein sequence ID" value="PJI33770.1"/>
    <property type="molecule type" value="Genomic_DNA"/>
</dbReference>
<dbReference type="CDD" id="cd00060">
    <property type="entry name" value="FHA"/>
    <property type="match status" value="1"/>
</dbReference>
<dbReference type="Proteomes" id="UP000242351">
    <property type="component" value="Unassembled WGS sequence"/>
</dbReference>
<dbReference type="InterPro" id="IPR000253">
    <property type="entry name" value="FHA_dom"/>
</dbReference>
<dbReference type="SMART" id="SM00240">
    <property type="entry name" value="FHA"/>
    <property type="match status" value="1"/>
</dbReference>
<feature type="transmembrane region" description="Helical" evidence="1">
    <location>
        <begin position="197"/>
        <end position="218"/>
    </location>
</feature>
<dbReference type="RefSeq" id="WP_100356934.1">
    <property type="nucleotide sequence ID" value="NZ_PGOZ01000001.1"/>
</dbReference>
<dbReference type="InterPro" id="IPR008984">
    <property type="entry name" value="SMAD_FHA_dom_sf"/>
</dbReference>
<keyword evidence="1" id="KW-1133">Transmembrane helix</keyword>
<dbReference type="PROSITE" id="PS50006">
    <property type="entry name" value="FHA_DOMAIN"/>
    <property type="match status" value="1"/>
</dbReference>
<accession>A0A2H9UPY9</accession>
<keyword evidence="1" id="KW-0812">Transmembrane</keyword>
<dbReference type="AlphaFoldDB" id="A0A2H9UPY9"/>
<dbReference type="SUPFAM" id="SSF49879">
    <property type="entry name" value="SMAD/FHA domain"/>
    <property type="match status" value="1"/>
</dbReference>
<feature type="domain" description="FHA" evidence="2">
    <location>
        <begin position="23"/>
        <end position="72"/>
    </location>
</feature>